<sequence length="142" mass="15562">MGEGMLRRICHLGYAVEDLEAAAAFYRESFGAEPSEPEEVESEGIVTSMFRVGDSTIELMQPTRPDSPVAKFLDRRGEGFHHVAFEVENLEEALRWLGKCGVELIDERPRRGAGGRRVAFVHPRGAFGVLTELVESGGEAAG</sequence>
<dbReference type="GO" id="GO:0004493">
    <property type="term" value="F:methylmalonyl-CoA epimerase activity"/>
    <property type="evidence" value="ECO:0007669"/>
    <property type="project" value="UniProtKB-EC"/>
</dbReference>
<evidence type="ECO:0000313" key="4">
    <source>
        <dbReference type="EMBL" id="ABG04246.1"/>
    </source>
</evidence>
<dbReference type="PhylomeDB" id="Q1AWI2"/>
<evidence type="ECO:0000256" key="1">
    <source>
        <dbReference type="ARBA" id="ARBA00009308"/>
    </source>
</evidence>
<protein>
    <submittedName>
        <fullName evidence="4">Methylmalonyl-CoA epimerase</fullName>
        <ecNumber evidence="4">5.1.99.1</ecNumber>
    </submittedName>
</protein>
<dbReference type="PANTHER" id="PTHR43048:SF3">
    <property type="entry name" value="METHYLMALONYL-COA EPIMERASE, MITOCHONDRIAL"/>
    <property type="match status" value="1"/>
</dbReference>
<keyword evidence="4" id="KW-0413">Isomerase</keyword>
<dbReference type="GO" id="GO:0046491">
    <property type="term" value="P:L-methylmalonyl-CoA metabolic process"/>
    <property type="evidence" value="ECO:0007669"/>
    <property type="project" value="TreeGrafter"/>
</dbReference>
<accession>Q1AWI2</accession>
<dbReference type="GO" id="GO:0046872">
    <property type="term" value="F:metal ion binding"/>
    <property type="evidence" value="ECO:0007669"/>
    <property type="project" value="UniProtKB-KW"/>
</dbReference>
<feature type="domain" description="VOC" evidence="3">
    <location>
        <begin position="8"/>
        <end position="136"/>
    </location>
</feature>
<keyword evidence="5" id="KW-1185">Reference proteome</keyword>
<dbReference type="Pfam" id="PF13669">
    <property type="entry name" value="Glyoxalase_4"/>
    <property type="match status" value="1"/>
</dbReference>
<dbReference type="Gene3D" id="3.10.180.10">
    <property type="entry name" value="2,3-Dihydroxybiphenyl 1,2-Dioxygenase, domain 1"/>
    <property type="match status" value="1"/>
</dbReference>
<dbReference type="STRING" id="266117.Rxyl_1282"/>
<dbReference type="Proteomes" id="UP000006637">
    <property type="component" value="Chromosome"/>
</dbReference>
<gene>
    <name evidence="4" type="ordered locus">Rxyl_1282</name>
</gene>
<dbReference type="KEGG" id="rxy:Rxyl_1282"/>
<proteinExistence type="inferred from homology"/>
<dbReference type="PROSITE" id="PS51819">
    <property type="entry name" value="VOC"/>
    <property type="match status" value="1"/>
</dbReference>
<dbReference type="EC" id="5.1.99.1" evidence="4"/>
<organism evidence="4 5">
    <name type="scientific">Rubrobacter xylanophilus (strain DSM 9941 / JCM 11954 / NBRC 16129 / PRD-1)</name>
    <dbReference type="NCBI Taxonomy" id="266117"/>
    <lineage>
        <taxon>Bacteria</taxon>
        <taxon>Bacillati</taxon>
        <taxon>Actinomycetota</taxon>
        <taxon>Rubrobacteria</taxon>
        <taxon>Rubrobacterales</taxon>
        <taxon>Rubrobacteraceae</taxon>
        <taxon>Rubrobacter</taxon>
    </lineage>
</organism>
<dbReference type="SUPFAM" id="SSF54593">
    <property type="entry name" value="Glyoxalase/Bleomycin resistance protein/Dihydroxybiphenyl dioxygenase"/>
    <property type="match status" value="1"/>
</dbReference>
<evidence type="ECO:0000313" key="5">
    <source>
        <dbReference type="Proteomes" id="UP000006637"/>
    </source>
</evidence>
<name>Q1AWI2_RUBXD</name>
<dbReference type="EMBL" id="CP000386">
    <property type="protein sequence ID" value="ABG04246.1"/>
    <property type="molecule type" value="Genomic_DNA"/>
</dbReference>
<dbReference type="InterPro" id="IPR017515">
    <property type="entry name" value="MeMalonyl-CoA_epimerase"/>
</dbReference>
<evidence type="ECO:0000259" key="3">
    <source>
        <dbReference type="PROSITE" id="PS51819"/>
    </source>
</evidence>
<comment type="similarity">
    <text evidence="1">Belongs to the methylmalonyl-CoA epimerase family.</text>
</comment>
<dbReference type="eggNOG" id="COG0346">
    <property type="taxonomic scope" value="Bacteria"/>
</dbReference>
<reference evidence="4 5" key="1">
    <citation type="submission" date="2006-06" db="EMBL/GenBank/DDBJ databases">
        <title>Complete sequence of Rubrobacter xylanophilus DSM 9941.</title>
        <authorList>
            <consortium name="US DOE Joint Genome Institute"/>
            <person name="Copeland A."/>
            <person name="Lucas S."/>
            <person name="Lapidus A."/>
            <person name="Barry K."/>
            <person name="Detter J.C."/>
            <person name="Glavina del Rio T."/>
            <person name="Hammon N."/>
            <person name="Israni S."/>
            <person name="Dalin E."/>
            <person name="Tice H."/>
            <person name="Pitluck S."/>
            <person name="Munk A.C."/>
            <person name="Brettin T."/>
            <person name="Bruce D."/>
            <person name="Han C."/>
            <person name="Tapia R."/>
            <person name="Gilna P."/>
            <person name="Schmutz J."/>
            <person name="Larimer F."/>
            <person name="Land M."/>
            <person name="Hauser L."/>
            <person name="Kyrpides N."/>
            <person name="Lykidis A."/>
            <person name="da Costa M.S."/>
            <person name="Rainey F.A."/>
            <person name="Empadinhas N."/>
            <person name="Jolivet E."/>
            <person name="Battista J.R."/>
            <person name="Richardson P."/>
        </authorList>
    </citation>
    <scope>NUCLEOTIDE SEQUENCE [LARGE SCALE GENOMIC DNA]</scope>
    <source>
        <strain evidence="5">DSM 9941 / NBRC 16129 / PRD-1</strain>
    </source>
</reference>
<dbReference type="NCBIfam" id="TIGR03081">
    <property type="entry name" value="metmalonyl_epim"/>
    <property type="match status" value="1"/>
</dbReference>
<dbReference type="InterPro" id="IPR037523">
    <property type="entry name" value="VOC_core"/>
</dbReference>
<keyword evidence="2" id="KW-0479">Metal-binding</keyword>
<dbReference type="HOGENOM" id="CLU_046006_5_2_11"/>
<dbReference type="CDD" id="cd07249">
    <property type="entry name" value="MMCE"/>
    <property type="match status" value="1"/>
</dbReference>
<evidence type="ECO:0000256" key="2">
    <source>
        <dbReference type="ARBA" id="ARBA00022723"/>
    </source>
</evidence>
<dbReference type="InterPro" id="IPR051785">
    <property type="entry name" value="MMCE/EMCE_epimerase"/>
</dbReference>
<dbReference type="AlphaFoldDB" id="Q1AWI2"/>
<dbReference type="RefSeq" id="WP_011564263.1">
    <property type="nucleotide sequence ID" value="NC_008148.1"/>
</dbReference>
<dbReference type="PANTHER" id="PTHR43048">
    <property type="entry name" value="METHYLMALONYL-COA EPIMERASE"/>
    <property type="match status" value="1"/>
</dbReference>
<dbReference type="InterPro" id="IPR029068">
    <property type="entry name" value="Glyas_Bleomycin-R_OHBP_Dase"/>
</dbReference>